<dbReference type="InterPro" id="IPR023765">
    <property type="entry name" value="SBP_5_CS"/>
</dbReference>
<dbReference type="PANTHER" id="PTHR30290:SF34">
    <property type="entry name" value="ABC TRANSPORTER, PERIPLASMIC OLIGO-PEPTIDE BINDING PROTEIN, PUTATIVE-RELATED"/>
    <property type="match status" value="1"/>
</dbReference>
<dbReference type="OrthoDB" id="9796817at2"/>
<accession>A0A511RK38</accession>
<dbReference type="GO" id="GO:0043190">
    <property type="term" value="C:ATP-binding cassette (ABC) transporter complex"/>
    <property type="evidence" value="ECO:0007669"/>
    <property type="project" value="InterPro"/>
</dbReference>
<dbReference type="GO" id="GO:0042597">
    <property type="term" value="C:periplasmic space"/>
    <property type="evidence" value="ECO:0007669"/>
    <property type="project" value="UniProtKB-ARBA"/>
</dbReference>
<sequence length="592" mass="66829">MKKHLFAAIVLAALGGAFAATPQDTYVYMQNAVFDSLDPVQAYDGASIGVIENIYETLYSFKRDVPGEYEPTLATSYEVKNDGLTYVYHLRKGVKFHSGNPMTCRDVEYSIERILVTMPGDSGAWFYGDALTGYGNDALTEAKKALGENASQQEIDKFLDAYWQKIDDSVVCDDLYTVRFNLAGPDVAFFAKMLFTAAGVVDSKWAIEHGAWSGTKDDWKDWIGVDLRTGYLHNHASGTGPYMLVKWDDKNIVAKAFDGYWGEAPAIKNVLVQAVEEEATRLEALRRGDADRVDVNDWATVNAKVKQMTGVKVWSDPAWSLAGAHVVFFNFNVQGENNPYIGSGKLDGNGIPRDFFADVNVRKAFAYSLDQDAIYNDIYEGNAAWYTMALPPTWPGYDPDIPIRKLDLDKAEEYFKKAWGGKVWEKGFRLTITHNAGNTVRQAVAEMLKANIESLNPKFKIDVVPLQWSDYLKAARAKSLPIWPLGWGADYADPDNFIHPFYHSEGSLAKRQNFKDPEFDKLIEYARTLVRPDQQEERFAIYRKIGRMAYDVLPNVPYPRQSPFIVTRDNLQGVYYNSMISGAFYWKDLSKK</sequence>
<dbReference type="CDD" id="cd08512">
    <property type="entry name" value="PBP2_NikA_DppA_OppA_like_7"/>
    <property type="match status" value="1"/>
</dbReference>
<gene>
    <name evidence="5" type="ORF">ODE01S_14580</name>
</gene>
<feature type="chain" id="PRO_5022001045" evidence="3">
    <location>
        <begin position="20"/>
        <end position="592"/>
    </location>
</feature>
<dbReference type="AlphaFoldDB" id="A0A511RK38"/>
<dbReference type="InterPro" id="IPR000914">
    <property type="entry name" value="SBP_5_dom"/>
</dbReference>
<dbReference type="GO" id="GO:0015833">
    <property type="term" value="P:peptide transport"/>
    <property type="evidence" value="ECO:0007669"/>
    <property type="project" value="TreeGrafter"/>
</dbReference>
<protein>
    <submittedName>
        <fullName evidence="5">Peptide ABC transporter substrate-binding protein</fullName>
    </submittedName>
</protein>
<name>A0A511RK38_9DEIN</name>
<evidence type="ECO:0000256" key="1">
    <source>
        <dbReference type="ARBA" id="ARBA00005695"/>
    </source>
</evidence>
<feature type="signal peptide" evidence="3">
    <location>
        <begin position="1"/>
        <end position="19"/>
    </location>
</feature>
<dbReference type="PROSITE" id="PS01040">
    <property type="entry name" value="SBP_BACTERIAL_5"/>
    <property type="match status" value="1"/>
</dbReference>
<proteinExistence type="inferred from homology"/>
<dbReference type="InterPro" id="IPR030678">
    <property type="entry name" value="Peptide/Ni-bd"/>
</dbReference>
<evidence type="ECO:0000259" key="4">
    <source>
        <dbReference type="Pfam" id="PF00496"/>
    </source>
</evidence>
<dbReference type="RefSeq" id="WP_147147403.1">
    <property type="nucleotide sequence ID" value="NZ_BJXN01000009.1"/>
</dbReference>
<dbReference type="PANTHER" id="PTHR30290">
    <property type="entry name" value="PERIPLASMIC BINDING COMPONENT OF ABC TRANSPORTER"/>
    <property type="match status" value="1"/>
</dbReference>
<dbReference type="InterPro" id="IPR039424">
    <property type="entry name" value="SBP_5"/>
</dbReference>
<dbReference type="Gene3D" id="3.40.190.10">
    <property type="entry name" value="Periplasmic binding protein-like II"/>
    <property type="match status" value="1"/>
</dbReference>
<evidence type="ECO:0000313" key="5">
    <source>
        <dbReference type="EMBL" id="GEM90024.1"/>
    </source>
</evidence>
<feature type="domain" description="Solute-binding protein family 5" evidence="4">
    <location>
        <begin position="68"/>
        <end position="506"/>
    </location>
</feature>
<keyword evidence="2 3" id="KW-0732">Signal</keyword>
<comment type="similarity">
    <text evidence="1">Belongs to the bacterial solute-binding protein 5 family.</text>
</comment>
<dbReference type="GO" id="GO:1904680">
    <property type="term" value="F:peptide transmembrane transporter activity"/>
    <property type="evidence" value="ECO:0007669"/>
    <property type="project" value="TreeGrafter"/>
</dbReference>
<dbReference type="PIRSF" id="PIRSF002741">
    <property type="entry name" value="MppA"/>
    <property type="match status" value="1"/>
</dbReference>
<evidence type="ECO:0000256" key="3">
    <source>
        <dbReference type="SAM" id="SignalP"/>
    </source>
</evidence>
<evidence type="ECO:0000313" key="6">
    <source>
        <dbReference type="Proteomes" id="UP000321827"/>
    </source>
</evidence>
<organism evidence="5 6">
    <name type="scientific">Oceanithermus desulfurans NBRC 100063</name>
    <dbReference type="NCBI Taxonomy" id="1227550"/>
    <lineage>
        <taxon>Bacteria</taxon>
        <taxon>Thermotogati</taxon>
        <taxon>Deinococcota</taxon>
        <taxon>Deinococci</taxon>
        <taxon>Thermales</taxon>
        <taxon>Thermaceae</taxon>
        <taxon>Oceanithermus</taxon>
    </lineage>
</organism>
<dbReference type="Pfam" id="PF00496">
    <property type="entry name" value="SBP_bac_5"/>
    <property type="match status" value="1"/>
</dbReference>
<reference evidence="5 6" key="1">
    <citation type="submission" date="2019-07" db="EMBL/GenBank/DDBJ databases">
        <title>Whole genome shotgun sequence of Oceanithermus desulfurans NBRC 100063.</title>
        <authorList>
            <person name="Hosoyama A."/>
            <person name="Uohara A."/>
            <person name="Ohji S."/>
            <person name="Ichikawa N."/>
        </authorList>
    </citation>
    <scope>NUCLEOTIDE SEQUENCE [LARGE SCALE GENOMIC DNA]</scope>
    <source>
        <strain evidence="5 6">NBRC 100063</strain>
    </source>
</reference>
<dbReference type="Proteomes" id="UP000321827">
    <property type="component" value="Unassembled WGS sequence"/>
</dbReference>
<evidence type="ECO:0000256" key="2">
    <source>
        <dbReference type="ARBA" id="ARBA00022729"/>
    </source>
</evidence>
<comment type="caution">
    <text evidence="5">The sequence shown here is derived from an EMBL/GenBank/DDBJ whole genome shotgun (WGS) entry which is preliminary data.</text>
</comment>
<dbReference type="SUPFAM" id="SSF53850">
    <property type="entry name" value="Periplasmic binding protein-like II"/>
    <property type="match status" value="1"/>
</dbReference>
<dbReference type="Gene3D" id="3.10.105.10">
    <property type="entry name" value="Dipeptide-binding Protein, Domain 3"/>
    <property type="match status" value="1"/>
</dbReference>
<dbReference type="EMBL" id="BJXN01000009">
    <property type="protein sequence ID" value="GEM90024.1"/>
    <property type="molecule type" value="Genomic_DNA"/>
</dbReference>